<feature type="transmembrane region" description="Helical" evidence="6">
    <location>
        <begin position="267"/>
        <end position="288"/>
    </location>
</feature>
<dbReference type="CDD" id="cd06261">
    <property type="entry name" value="TM_PBP2"/>
    <property type="match status" value="1"/>
</dbReference>
<evidence type="ECO:0000256" key="4">
    <source>
        <dbReference type="ARBA" id="ARBA00022989"/>
    </source>
</evidence>
<comment type="similarity">
    <text evidence="6">Belongs to the binding-protein-dependent transport system permease family.</text>
</comment>
<dbReference type="InterPro" id="IPR000515">
    <property type="entry name" value="MetI-like"/>
</dbReference>
<evidence type="ECO:0000256" key="1">
    <source>
        <dbReference type="ARBA" id="ARBA00004141"/>
    </source>
</evidence>
<protein>
    <submittedName>
        <fullName evidence="8">ABC transporter permease subunit</fullName>
    </submittedName>
</protein>
<feature type="transmembrane region" description="Helical" evidence="6">
    <location>
        <begin position="76"/>
        <end position="97"/>
    </location>
</feature>
<keyword evidence="5 6" id="KW-0472">Membrane</keyword>
<evidence type="ECO:0000256" key="3">
    <source>
        <dbReference type="ARBA" id="ARBA00022692"/>
    </source>
</evidence>
<evidence type="ECO:0000256" key="5">
    <source>
        <dbReference type="ARBA" id="ARBA00023136"/>
    </source>
</evidence>
<name>A0ABU9DGE9_9BACL</name>
<keyword evidence="4 6" id="KW-1133">Transmembrane helix</keyword>
<evidence type="ECO:0000259" key="7">
    <source>
        <dbReference type="PROSITE" id="PS50928"/>
    </source>
</evidence>
<dbReference type="PROSITE" id="PS50928">
    <property type="entry name" value="ABC_TM1"/>
    <property type="match status" value="1"/>
</dbReference>
<keyword evidence="2 6" id="KW-0813">Transport</keyword>
<evidence type="ECO:0000256" key="2">
    <source>
        <dbReference type="ARBA" id="ARBA00022448"/>
    </source>
</evidence>
<dbReference type="PANTHER" id="PTHR43496">
    <property type="entry name" value="PROTEIN LPLB"/>
    <property type="match status" value="1"/>
</dbReference>
<keyword evidence="3 6" id="KW-0812">Transmembrane</keyword>
<evidence type="ECO:0000256" key="6">
    <source>
        <dbReference type="RuleBase" id="RU363032"/>
    </source>
</evidence>
<evidence type="ECO:0000313" key="9">
    <source>
        <dbReference type="Proteomes" id="UP001469365"/>
    </source>
</evidence>
<organism evidence="8 9">
    <name type="scientific">Paenibacillus filicis</name>
    <dbReference type="NCBI Taxonomy" id="669464"/>
    <lineage>
        <taxon>Bacteria</taxon>
        <taxon>Bacillati</taxon>
        <taxon>Bacillota</taxon>
        <taxon>Bacilli</taxon>
        <taxon>Bacillales</taxon>
        <taxon>Paenibacillaceae</taxon>
        <taxon>Paenibacillus</taxon>
    </lineage>
</organism>
<dbReference type="RefSeq" id="WP_341414198.1">
    <property type="nucleotide sequence ID" value="NZ_JBBPCC010000002.1"/>
</dbReference>
<gene>
    <name evidence="8" type="ORF">WMW72_04360</name>
</gene>
<dbReference type="SUPFAM" id="SSF161098">
    <property type="entry name" value="MetI-like"/>
    <property type="match status" value="1"/>
</dbReference>
<keyword evidence="9" id="KW-1185">Reference proteome</keyword>
<feature type="domain" description="ABC transmembrane type-1" evidence="7">
    <location>
        <begin position="72"/>
        <end position="288"/>
    </location>
</feature>
<dbReference type="Pfam" id="PF00528">
    <property type="entry name" value="BPD_transp_1"/>
    <property type="match status" value="1"/>
</dbReference>
<proteinExistence type="inferred from homology"/>
<comment type="caution">
    <text evidence="8">The sequence shown here is derived from an EMBL/GenBank/DDBJ whole genome shotgun (WGS) entry which is preliminary data.</text>
</comment>
<evidence type="ECO:0000313" key="8">
    <source>
        <dbReference type="EMBL" id="MEK8127140.1"/>
    </source>
</evidence>
<feature type="transmembrane region" description="Helical" evidence="6">
    <location>
        <begin position="14"/>
        <end position="33"/>
    </location>
</feature>
<dbReference type="Proteomes" id="UP001469365">
    <property type="component" value="Unassembled WGS sequence"/>
</dbReference>
<feature type="transmembrane region" description="Helical" evidence="6">
    <location>
        <begin position="214"/>
        <end position="235"/>
    </location>
</feature>
<comment type="subcellular location">
    <subcellularLocation>
        <location evidence="6">Cell membrane</location>
        <topology evidence="6">Multi-pass membrane protein</topology>
    </subcellularLocation>
    <subcellularLocation>
        <location evidence="1">Membrane</location>
        <topology evidence="1">Multi-pass membrane protein</topology>
    </subcellularLocation>
</comment>
<reference evidence="8 9" key="1">
    <citation type="submission" date="2024-04" db="EMBL/GenBank/DDBJ databases">
        <title>draft genome sequnece of Paenibacillus filicis.</title>
        <authorList>
            <person name="Kim D.-U."/>
        </authorList>
    </citation>
    <scope>NUCLEOTIDE SEQUENCE [LARGE SCALE GENOMIC DNA]</scope>
    <source>
        <strain evidence="8 9">KACC14197</strain>
    </source>
</reference>
<accession>A0ABU9DGE9</accession>
<sequence length="301" mass="33954">MTGLWRRVSRERQLWLLSVPMIIWVLTFAYYPMYGLIIAFENYVPGQPILGNWVGLDNFIRFFMEPDFGLIMRNTLGISLLNLLVGFPAPIVLALLLNEARNRMFKKTIQSLSYIPYFISWVVVANILFTLLGSDGIVNELLLKLGLIDQPTQFLAEGKYFWTILVSSNVWKDVGFNSIIYLSAMAGIDKELYEAGKVDGLGRFGLIRHITLPGIRSTAVLLFILSIGSILNAGFEQQLLIGSPVTRDYYEVIDTYVYRFGVQLGNYSYGAAVGLMKSLIGVCLVVIANRLSKRYLESSIF</sequence>
<dbReference type="InterPro" id="IPR035906">
    <property type="entry name" value="MetI-like_sf"/>
</dbReference>
<dbReference type="Gene3D" id="1.10.3720.10">
    <property type="entry name" value="MetI-like"/>
    <property type="match status" value="1"/>
</dbReference>
<feature type="transmembrane region" description="Helical" evidence="6">
    <location>
        <begin position="118"/>
        <end position="138"/>
    </location>
</feature>
<dbReference type="EMBL" id="JBBPCC010000002">
    <property type="protein sequence ID" value="MEK8127140.1"/>
    <property type="molecule type" value="Genomic_DNA"/>
</dbReference>
<dbReference type="PANTHER" id="PTHR43496:SF1">
    <property type="entry name" value="POLYGALACTURONAN_RHAMNOGALACTURONAN TRANSPORT SYSTEM PERMEASE PROTEIN YTEP"/>
    <property type="match status" value="1"/>
</dbReference>